<dbReference type="EMBL" id="AOBS01000008">
    <property type="protein sequence ID" value="EME02088.1"/>
    <property type="molecule type" value="Genomic_DNA"/>
</dbReference>
<evidence type="ECO:0000256" key="7">
    <source>
        <dbReference type="ARBA" id="ARBA00022741"/>
    </source>
</evidence>
<dbReference type="eggNOG" id="COG0194">
    <property type="taxonomic scope" value="Bacteria"/>
</dbReference>
<dbReference type="HAMAP" id="MF_00328">
    <property type="entry name" value="Guanylate_kinase"/>
    <property type="match status" value="1"/>
</dbReference>
<comment type="function">
    <text evidence="11">Essential for recycling GMP and indirectly, cGMP.</text>
</comment>
<dbReference type="InterPro" id="IPR017665">
    <property type="entry name" value="Guanylate_kinase"/>
</dbReference>
<dbReference type="Pfam" id="PF00625">
    <property type="entry name" value="Guanylate_kin"/>
    <property type="match status" value="1"/>
</dbReference>
<dbReference type="EC" id="2.7.4.8" evidence="3 11"/>
<dbReference type="PATRIC" id="fig|1212548.4.peg.185"/>
<dbReference type="GO" id="GO:0005829">
    <property type="term" value="C:cytosol"/>
    <property type="evidence" value="ECO:0007669"/>
    <property type="project" value="TreeGrafter"/>
</dbReference>
<sequence>MSATTGTLYIVSAPSGAGKTSLVKALVDAQPQVRVSVSHTTRAMRPGEVDGVNYHFVSREDFLARLERNEFLEHAEVFGNLYGTSQRWLEQTLAEGFDLILEIDWQGAQQVRRLMPQAKSIFILPPTQEALRQRLNNRGQDSDEIIDKRMREAVSEMSHYVEYDYLVINDDFAHALIDLQSIFRANQLIQKTQQQRHARLLGELLA</sequence>
<dbReference type="Gene3D" id="3.30.63.10">
    <property type="entry name" value="Guanylate Kinase phosphate binding domain"/>
    <property type="match status" value="1"/>
</dbReference>
<comment type="similarity">
    <text evidence="2 11">Belongs to the guanylate kinase family.</text>
</comment>
<evidence type="ECO:0000256" key="8">
    <source>
        <dbReference type="ARBA" id="ARBA00022777"/>
    </source>
</evidence>
<keyword evidence="9 11" id="KW-0067">ATP-binding</keyword>
<comment type="caution">
    <text evidence="13">The sequence shown here is derived from an EMBL/GenBank/DDBJ whole genome shotgun (WGS) entry which is preliminary data.</text>
</comment>
<dbReference type="PROSITE" id="PS00856">
    <property type="entry name" value="GUANYLATE_KINASE_1"/>
    <property type="match status" value="1"/>
</dbReference>
<dbReference type="SUPFAM" id="SSF52540">
    <property type="entry name" value="P-loop containing nucleoside triphosphate hydrolases"/>
    <property type="match status" value="1"/>
</dbReference>
<comment type="catalytic activity">
    <reaction evidence="11">
        <text>GMP + ATP = GDP + ADP</text>
        <dbReference type="Rhea" id="RHEA:20780"/>
        <dbReference type="ChEBI" id="CHEBI:30616"/>
        <dbReference type="ChEBI" id="CHEBI:58115"/>
        <dbReference type="ChEBI" id="CHEBI:58189"/>
        <dbReference type="ChEBI" id="CHEBI:456216"/>
        <dbReference type="EC" id="2.7.4.8"/>
    </reaction>
</comment>
<dbReference type="CDD" id="cd00071">
    <property type="entry name" value="GMPK"/>
    <property type="match status" value="1"/>
</dbReference>
<name>M2VQ24_STUST</name>
<dbReference type="FunFam" id="3.30.63.10:FF:000002">
    <property type="entry name" value="Guanylate kinase 1"/>
    <property type="match status" value="1"/>
</dbReference>
<dbReference type="RefSeq" id="WP_003297874.1">
    <property type="nucleotide sequence ID" value="NZ_AOBS01000008.1"/>
</dbReference>
<feature type="domain" description="Guanylate kinase-like" evidence="12">
    <location>
        <begin position="6"/>
        <end position="184"/>
    </location>
</feature>
<dbReference type="NCBIfam" id="TIGR03263">
    <property type="entry name" value="guanyl_kin"/>
    <property type="match status" value="1"/>
</dbReference>
<comment type="subcellular location">
    <subcellularLocation>
        <location evidence="1 11">Cytoplasm</location>
    </subcellularLocation>
</comment>
<protein>
    <recommendedName>
        <fullName evidence="4 11">Guanylate kinase</fullName>
        <ecNumber evidence="3 11">2.7.4.8</ecNumber>
    </recommendedName>
    <alternativeName>
        <fullName evidence="10 11">GMP kinase</fullName>
    </alternativeName>
</protein>
<evidence type="ECO:0000256" key="3">
    <source>
        <dbReference type="ARBA" id="ARBA00012961"/>
    </source>
</evidence>
<dbReference type="AlphaFoldDB" id="M2VQ24"/>
<evidence type="ECO:0000256" key="11">
    <source>
        <dbReference type="HAMAP-Rule" id="MF_00328"/>
    </source>
</evidence>
<dbReference type="InterPro" id="IPR008144">
    <property type="entry name" value="Guanylate_kin-like_dom"/>
</dbReference>
<evidence type="ECO:0000259" key="12">
    <source>
        <dbReference type="PROSITE" id="PS50052"/>
    </source>
</evidence>
<dbReference type="PANTHER" id="PTHR23117:SF13">
    <property type="entry name" value="GUANYLATE KINASE"/>
    <property type="match status" value="1"/>
</dbReference>
<dbReference type="Gene3D" id="3.40.50.300">
    <property type="entry name" value="P-loop containing nucleotide triphosphate hydrolases"/>
    <property type="match status" value="1"/>
</dbReference>
<evidence type="ECO:0000256" key="4">
    <source>
        <dbReference type="ARBA" id="ARBA00016296"/>
    </source>
</evidence>
<evidence type="ECO:0000256" key="2">
    <source>
        <dbReference type="ARBA" id="ARBA00005790"/>
    </source>
</evidence>
<dbReference type="SMART" id="SM00072">
    <property type="entry name" value="GuKc"/>
    <property type="match status" value="1"/>
</dbReference>
<gene>
    <name evidence="11 13" type="primary">gmk</name>
    <name evidence="13" type="ORF">B381_00965</name>
</gene>
<dbReference type="FunFam" id="3.40.50.300:FF:000084">
    <property type="entry name" value="Guanylate kinase"/>
    <property type="match status" value="1"/>
</dbReference>
<keyword evidence="7 11" id="KW-0547">Nucleotide-binding</keyword>
<dbReference type="InterPro" id="IPR027417">
    <property type="entry name" value="P-loop_NTPase"/>
</dbReference>
<dbReference type="PANTHER" id="PTHR23117">
    <property type="entry name" value="GUANYLATE KINASE-RELATED"/>
    <property type="match status" value="1"/>
</dbReference>
<feature type="binding site" evidence="11">
    <location>
        <begin position="13"/>
        <end position="20"/>
    </location>
    <ligand>
        <name>ATP</name>
        <dbReference type="ChEBI" id="CHEBI:30616"/>
    </ligand>
</feature>
<accession>M2VQ24</accession>
<evidence type="ECO:0000313" key="14">
    <source>
        <dbReference type="Proteomes" id="UP000011700"/>
    </source>
</evidence>
<evidence type="ECO:0000256" key="6">
    <source>
        <dbReference type="ARBA" id="ARBA00022679"/>
    </source>
</evidence>
<dbReference type="OrthoDB" id="9808150at2"/>
<keyword evidence="8 11" id="KW-0418">Kinase</keyword>
<dbReference type="Proteomes" id="UP000011700">
    <property type="component" value="Unassembled WGS sequence"/>
</dbReference>
<keyword evidence="5 11" id="KW-0963">Cytoplasm</keyword>
<dbReference type="GO" id="GO:0005524">
    <property type="term" value="F:ATP binding"/>
    <property type="evidence" value="ECO:0007669"/>
    <property type="project" value="UniProtKB-UniRule"/>
</dbReference>
<evidence type="ECO:0000256" key="10">
    <source>
        <dbReference type="ARBA" id="ARBA00030128"/>
    </source>
</evidence>
<dbReference type="InterPro" id="IPR008145">
    <property type="entry name" value="GK/Ca_channel_bsu"/>
</dbReference>
<dbReference type="InterPro" id="IPR020590">
    <property type="entry name" value="Guanylate_kinase_CS"/>
</dbReference>
<proteinExistence type="inferred from homology"/>
<dbReference type="GO" id="GO:0004385">
    <property type="term" value="F:GMP kinase activity"/>
    <property type="evidence" value="ECO:0007669"/>
    <property type="project" value="UniProtKB-UniRule"/>
</dbReference>
<evidence type="ECO:0000256" key="9">
    <source>
        <dbReference type="ARBA" id="ARBA00022840"/>
    </source>
</evidence>
<organism evidence="13 14">
    <name type="scientific">Stutzerimonas stutzeri NF13</name>
    <dbReference type="NCBI Taxonomy" id="1212548"/>
    <lineage>
        <taxon>Bacteria</taxon>
        <taxon>Pseudomonadati</taxon>
        <taxon>Pseudomonadota</taxon>
        <taxon>Gammaproteobacteria</taxon>
        <taxon>Pseudomonadales</taxon>
        <taxon>Pseudomonadaceae</taxon>
        <taxon>Stutzerimonas</taxon>
    </lineage>
</organism>
<reference evidence="13 14" key="1">
    <citation type="journal article" date="2013" name="Genome Announc.">
        <title>Draft Genome of Pseudomonas stutzeri Strain NF13, a Nitrogen Fixer Isolated from the Galapagos Rift Hydrothermal Vent.</title>
        <authorList>
            <person name="Pena A."/>
            <person name="Busquets A."/>
            <person name="Gomila M."/>
            <person name="Mayol J."/>
            <person name="Bosch R."/>
            <person name="Nogales B."/>
            <person name="Garcia-Valdes E."/>
            <person name="Bennasar A."/>
            <person name="Lalucat J."/>
        </authorList>
    </citation>
    <scope>NUCLEOTIDE SEQUENCE [LARGE SCALE GENOMIC DNA]</scope>
    <source>
        <strain evidence="13 14">NF13</strain>
    </source>
</reference>
<evidence type="ECO:0000313" key="13">
    <source>
        <dbReference type="EMBL" id="EME02088.1"/>
    </source>
</evidence>
<evidence type="ECO:0000256" key="1">
    <source>
        <dbReference type="ARBA" id="ARBA00004496"/>
    </source>
</evidence>
<keyword evidence="6 11" id="KW-0808">Transferase</keyword>
<dbReference type="PROSITE" id="PS50052">
    <property type="entry name" value="GUANYLATE_KINASE_2"/>
    <property type="match status" value="1"/>
</dbReference>
<evidence type="ECO:0000256" key="5">
    <source>
        <dbReference type="ARBA" id="ARBA00022490"/>
    </source>
</evidence>